<evidence type="ECO:0000256" key="1">
    <source>
        <dbReference type="SAM" id="MobiDB-lite"/>
    </source>
</evidence>
<dbReference type="Pfam" id="PF13203">
    <property type="entry name" value="DUF2201_N"/>
    <property type="match status" value="1"/>
</dbReference>
<dbReference type="InterPro" id="IPR025154">
    <property type="entry name" value="Put_metallopeptidase_dom"/>
</dbReference>
<dbReference type="OrthoDB" id="9809307at2"/>
<gene>
    <name evidence="4" type="ORF">TKV_c15040</name>
</gene>
<reference evidence="5" key="1">
    <citation type="journal article" date="2015" name="Genome Announc.">
        <title>Whole-Genome Sequences of 80 Environmental and Clinical Isolates of Burkholderia pseudomallei.</title>
        <authorList>
            <person name="Johnson S.L."/>
            <person name="Baker A.L."/>
            <person name="Chain P.S."/>
            <person name="Currie B.J."/>
            <person name="Daligault H.E."/>
            <person name="Davenport K.W."/>
            <person name="Davis C.B."/>
            <person name="Inglis T.J."/>
            <person name="Kaestli M."/>
            <person name="Koren S."/>
            <person name="Mayo M."/>
            <person name="Merritt A.J."/>
            <person name="Price E.P."/>
            <person name="Sarovich D.S."/>
            <person name="Warner J."/>
            <person name="Rosovitz M.J."/>
        </authorList>
    </citation>
    <scope>NUCLEOTIDE SEQUENCE [LARGE SCALE GENOMIC DNA]</scope>
    <source>
        <strain evidence="5">DSM 2030</strain>
    </source>
</reference>
<dbReference type="PANTHER" id="PTHR38730:SF1">
    <property type="entry name" value="SLL7028 PROTEIN"/>
    <property type="match status" value="1"/>
</dbReference>
<dbReference type="AlphaFoldDB" id="A0A097AS68"/>
<accession>A0A097AS68</accession>
<sequence length="406" mass="45050">MLLPPKMQAARFRLIQERPYLASALWALQTVEKPGLGTMAVDRRWRLYYDPAVENIWSIEEIMGILYHQTLHMLRDHANRLVNFPPDIANIAADAEINDDILAEKIKLPEETITPEKLGLPPKLLAEEYAEKIMEKQNTSSAWNSPTANDQKEGNIPQPAAGRCGSIATGQPEPWELPDTDKETPGISSAEQEIIRKEVATAIKAEASKDIGAVPAHLTRWAEEKLKPKINWRKELASVVRNAAATISGMVDYSYSRPSRRQSTIQNVVLPFLRQPTPSVAVVVDTSGSMSDNMLSQALAEIDGILKSMGLREGIKYIACDYNVHVVDKITNIKQINLKGGGGTNMEKGIEAAAKLKPRPNICVVLTDGYTSWPDNPPPKMKIIIGLINNEDVEVPRWAKKVVIKE</sequence>
<dbReference type="HOGENOM" id="CLU_038906_0_0_9"/>
<dbReference type="eggNOG" id="COG3864">
    <property type="taxonomic scope" value="Bacteria"/>
</dbReference>
<proteinExistence type="predicted"/>
<dbReference type="SUPFAM" id="SSF53300">
    <property type="entry name" value="vWA-like"/>
    <property type="match status" value="1"/>
</dbReference>
<dbReference type="InterPro" id="IPR018698">
    <property type="entry name" value="VWA-like_dom"/>
</dbReference>
<evidence type="ECO:0000313" key="5">
    <source>
        <dbReference type="Proteomes" id="UP000029669"/>
    </source>
</evidence>
<name>A0A097AS68_THEKI</name>
<dbReference type="Pfam" id="PF09967">
    <property type="entry name" value="DUF2201"/>
    <property type="match status" value="1"/>
</dbReference>
<dbReference type="Gene3D" id="3.40.50.410">
    <property type="entry name" value="von Willebrand factor, type A domain"/>
    <property type="match status" value="1"/>
</dbReference>
<dbReference type="EMBL" id="CP009170">
    <property type="protein sequence ID" value="AIS52670.1"/>
    <property type="molecule type" value="Genomic_DNA"/>
</dbReference>
<evidence type="ECO:0000259" key="2">
    <source>
        <dbReference type="Pfam" id="PF09967"/>
    </source>
</evidence>
<dbReference type="CDD" id="cd00198">
    <property type="entry name" value="vWFA"/>
    <property type="match status" value="1"/>
</dbReference>
<feature type="domain" description="Putative metallopeptidase" evidence="3">
    <location>
        <begin position="6"/>
        <end position="270"/>
    </location>
</feature>
<organism evidence="4 5">
    <name type="scientific">Thermoanaerobacter kivui</name>
    <name type="common">Acetogenium kivui</name>
    <dbReference type="NCBI Taxonomy" id="2325"/>
    <lineage>
        <taxon>Bacteria</taxon>
        <taxon>Bacillati</taxon>
        <taxon>Bacillota</taxon>
        <taxon>Clostridia</taxon>
        <taxon>Thermoanaerobacterales</taxon>
        <taxon>Thermoanaerobacteraceae</taxon>
        <taxon>Thermoanaerobacter</taxon>
    </lineage>
</organism>
<dbReference type="STRING" id="2325.TKV_c15040"/>
<protein>
    <submittedName>
        <fullName evidence="4">von willebrand factor type A</fullName>
    </submittedName>
</protein>
<dbReference type="RefSeq" id="WP_049685387.1">
    <property type="nucleotide sequence ID" value="NZ_CP009170.1"/>
</dbReference>
<feature type="compositionally biased region" description="Polar residues" evidence="1">
    <location>
        <begin position="137"/>
        <end position="149"/>
    </location>
</feature>
<dbReference type="PANTHER" id="PTHR38730">
    <property type="entry name" value="SLL7028 PROTEIN"/>
    <property type="match status" value="1"/>
</dbReference>
<feature type="region of interest" description="Disordered" evidence="1">
    <location>
        <begin position="137"/>
        <end position="190"/>
    </location>
</feature>
<dbReference type="InterPro" id="IPR036465">
    <property type="entry name" value="vWFA_dom_sf"/>
</dbReference>
<keyword evidence="5" id="KW-1185">Reference proteome</keyword>
<dbReference type="Proteomes" id="UP000029669">
    <property type="component" value="Chromosome"/>
</dbReference>
<evidence type="ECO:0000259" key="3">
    <source>
        <dbReference type="Pfam" id="PF13203"/>
    </source>
</evidence>
<feature type="domain" description="VWA-like" evidence="2">
    <location>
        <begin position="280"/>
        <end position="404"/>
    </location>
</feature>
<evidence type="ECO:0000313" key="4">
    <source>
        <dbReference type="EMBL" id="AIS52670.1"/>
    </source>
</evidence>
<dbReference type="KEGG" id="tki:TKV_c15040"/>